<evidence type="ECO:0000313" key="2">
    <source>
        <dbReference type="EMBL" id="RAJ20687.1"/>
    </source>
</evidence>
<dbReference type="OrthoDB" id="9998037at2"/>
<protein>
    <recommendedName>
        <fullName evidence="4">Bulb-type lectin domain-containing protein</fullName>
    </recommendedName>
</protein>
<keyword evidence="1" id="KW-0732">Signal</keyword>
<feature type="signal peptide" evidence="1">
    <location>
        <begin position="1"/>
        <end position="24"/>
    </location>
</feature>
<dbReference type="RefSeq" id="WP_111636452.1">
    <property type="nucleotide sequence ID" value="NZ_QLLR01000050.1"/>
</dbReference>
<name>A0A327S4Q4_9SPHI</name>
<reference evidence="2 3" key="1">
    <citation type="submission" date="2018-06" db="EMBL/GenBank/DDBJ databases">
        <title>Genomic Encyclopedia of Archaeal and Bacterial Type Strains, Phase II (KMG-II): from individual species to whole genera.</title>
        <authorList>
            <person name="Goeker M."/>
        </authorList>
    </citation>
    <scope>NUCLEOTIDE SEQUENCE [LARGE SCALE GENOMIC DNA]</scope>
    <source>
        <strain evidence="2 3">DSM 14825</strain>
    </source>
</reference>
<dbReference type="EMBL" id="QLLR01000050">
    <property type="protein sequence ID" value="RAJ20687.1"/>
    <property type="molecule type" value="Genomic_DNA"/>
</dbReference>
<dbReference type="Proteomes" id="UP000249754">
    <property type="component" value="Unassembled WGS sequence"/>
</dbReference>
<feature type="chain" id="PRO_5016372026" description="Bulb-type lectin domain-containing protein" evidence="1">
    <location>
        <begin position="25"/>
        <end position="307"/>
    </location>
</feature>
<proteinExistence type="predicted"/>
<comment type="caution">
    <text evidence="2">The sequence shown here is derived from an EMBL/GenBank/DDBJ whole genome shotgun (WGS) entry which is preliminary data.</text>
</comment>
<evidence type="ECO:0008006" key="4">
    <source>
        <dbReference type="Google" id="ProtNLM"/>
    </source>
</evidence>
<organism evidence="2 3">
    <name type="scientific">Pedobacter cryoconitis</name>
    <dbReference type="NCBI Taxonomy" id="188932"/>
    <lineage>
        <taxon>Bacteria</taxon>
        <taxon>Pseudomonadati</taxon>
        <taxon>Bacteroidota</taxon>
        <taxon>Sphingobacteriia</taxon>
        <taxon>Sphingobacteriales</taxon>
        <taxon>Sphingobacteriaceae</taxon>
        <taxon>Pedobacter</taxon>
    </lineage>
</organism>
<gene>
    <name evidence="2" type="ORF">LY11_05180</name>
</gene>
<dbReference type="AlphaFoldDB" id="A0A327S4Q4"/>
<evidence type="ECO:0000256" key="1">
    <source>
        <dbReference type="SAM" id="SignalP"/>
    </source>
</evidence>
<evidence type="ECO:0000313" key="3">
    <source>
        <dbReference type="Proteomes" id="UP000249754"/>
    </source>
</evidence>
<accession>A0A327S4Q4</accession>
<dbReference type="Gene3D" id="2.90.10.10">
    <property type="entry name" value="Bulb-type lectin domain"/>
    <property type="match status" value="1"/>
</dbReference>
<sequence>MTYKKLIAAFTFSFILLFFSSANAAVNLISFTIQNSYLAGGTKLNVQYDKSQSFTANFKFTKSGNYFNTVKVYLVYKENTTVTVLGEAKWKYNGDWVIGDPYSWEGTIDGVLPKGKTTGSVFLYYQSFEGDNAGGVAESMNNYSIYVSNSPVTPPVKPPVEPYDPTKDDKNSFIDPSLEHRSWFSSDHVGIAVKGTYHLDAAQGNLFLYNGTQLLWTSQGRKDQSGWTVRFTADGSIIWQSSGRASLTWAGRAGAQNVVWRLGEDGNFAAYANSTKDSNLNITLGEKIAETATSGGVVSTKGFFLNL</sequence>
<dbReference type="InterPro" id="IPR036426">
    <property type="entry name" value="Bulb-type_lectin_dom_sf"/>
</dbReference>